<evidence type="ECO:0000313" key="1">
    <source>
        <dbReference type="EMBL" id="SEO83166.1"/>
    </source>
</evidence>
<dbReference type="AlphaFoldDB" id="A0A1H8SXG4"/>
<dbReference type="STRING" id="310780.SAMN05216267_104629"/>
<dbReference type="Proteomes" id="UP000181951">
    <property type="component" value="Unassembled WGS sequence"/>
</dbReference>
<name>A0A1H8SXG4_9ACTN</name>
<keyword evidence="2" id="KW-1185">Reference proteome</keyword>
<accession>A0A1H8SXG4</accession>
<sequence>MPTTPCPADCGRTRAPRQYLCRDCWFQLPRETRRLLTDTGHAAVDRLRQLLDQIHAGVPLPDIRLQ</sequence>
<proteinExistence type="predicted"/>
<evidence type="ECO:0000313" key="2">
    <source>
        <dbReference type="Proteomes" id="UP000181951"/>
    </source>
</evidence>
<dbReference type="EMBL" id="FODD01000046">
    <property type="protein sequence ID" value="SEO83166.1"/>
    <property type="molecule type" value="Genomic_DNA"/>
</dbReference>
<reference evidence="1 2" key="1">
    <citation type="submission" date="2016-10" db="EMBL/GenBank/DDBJ databases">
        <authorList>
            <person name="de Groot N.N."/>
        </authorList>
    </citation>
    <scope>NUCLEOTIDE SEQUENCE [LARGE SCALE GENOMIC DNA]</scope>
    <source>
        <strain evidence="1 2">CGMCC 4.2026</strain>
    </source>
</reference>
<protein>
    <submittedName>
        <fullName evidence="1">Uncharacterized protein</fullName>
    </submittedName>
</protein>
<dbReference type="RefSeq" id="WP_075018092.1">
    <property type="nucleotide sequence ID" value="NZ_FODD01000046.1"/>
</dbReference>
<gene>
    <name evidence="1" type="ORF">SAMN05216267_104629</name>
</gene>
<organism evidence="1 2">
    <name type="scientific">Actinacidiphila rubida</name>
    <dbReference type="NCBI Taxonomy" id="310780"/>
    <lineage>
        <taxon>Bacteria</taxon>
        <taxon>Bacillati</taxon>
        <taxon>Actinomycetota</taxon>
        <taxon>Actinomycetes</taxon>
        <taxon>Kitasatosporales</taxon>
        <taxon>Streptomycetaceae</taxon>
        <taxon>Actinacidiphila</taxon>
    </lineage>
</organism>